<dbReference type="GO" id="GO:0005524">
    <property type="term" value="F:ATP binding"/>
    <property type="evidence" value="ECO:0007669"/>
    <property type="project" value="InterPro"/>
</dbReference>
<dbReference type="SUPFAM" id="SSF52540">
    <property type="entry name" value="P-loop containing nucleoside triphosphate hydrolases"/>
    <property type="match status" value="1"/>
</dbReference>
<dbReference type="GO" id="GO:0007131">
    <property type="term" value="P:reciprocal meiotic recombination"/>
    <property type="evidence" value="ECO:0007669"/>
    <property type="project" value="TreeGrafter"/>
</dbReference>
<evidence type="ECO:0000313" key="3">
    <source>
        <dbReference type="WBParaSite" id="SVE_1605300.1"/>
    </source>
</evidence>
<dbReference type="STRING" id="75913.A0A0K0FUP0"/>
<feature type="domain" description="SNF2 N-terminal" evidence="1">
    <location>
        <begin position="170"/>
        <end position="239"/>
    </location>
</feature>
<evidence type="ECO:0000313" key="2">
    <source>
        <dbReference type="Proteomes" id="UP000035680"/>
    </source>
</evidence>
<accession>A0A0K0FUP0</accession>
<dbReference type="Gene3D" id="3.40.50.10810">
    <property type="entry name" value="Tandem AAA-ATPase domain"/>
    <property type="match status" value="1"/>
</dbReference>
<dbReference type="GO" id="GO:0045003">
    <property type="term" value="P:double-strand break repair via synthesis-dependent strand annealing"/>
    <property type="evidence" value="ECO:0007669"/>
    <property type="project" value="TreeGrafter"/>
</dbReference>
<dbReference type="InterPro" id="IPR050496">
    <property type="entry name" value="SNF2_RAD54_helicase_repair"/>
</dbReference>
<proteinExistence type="predicted"/>
<protein>
    <submittedName>
        <fullName evidence="3">SNF2_N domain-containing protein</fullName>
    </submittedName>
</protein>
<dbReference type="WBParaSite" id="SVE_1605300.1">
    <property type="protein sequence ID" value="SVE_1605300.1"/>
    <property type="gene ID" value="SVE_1605300"/>
</dbReference>
<organism evidence="2 3">
    <name type="scientific">Strongyloides venezuelensis</name>
    <name type="common">Threadworm</name>
    <dbReference type="NCBI Taxonomy" id="75913"/>
    <lineage>
        <taxon>Eukaryota</taxon>
        <taxon>Metazoa</taxon>
        <taxon>Ecdysozoa</taxon>
        <taxon>Nematoda</taxon>
        <taxon>Chromadorea</taxon>
        <taxon>Rhabditida</taxon>
        <taxon>Tylenchina</taxon>
        <taxon>Panagrolaimomorpha</taxon>
        <taxon>Strongyloidoidea</taxon>
        <taxon>Strongyloididae</taxon>
        <taxon>Strongyloides</taxon>
    </lineage>
</organism>
<dbReference type="PANTHER" id="PTHR45629:SF7">
    <property type="entry name" value="DNA EXCISION REPAIR PROTEIN ERCC-6-RELATED"/>
    <property type="match status" value="1"/>
</dbReference>
<dbReference type="GO" id="GO:0005634">
    <property type="term" value="C:nucleus"/>
    <property type="evidence" value="ECO:0007669"/>
    <property type="project" value="TreeGrafter"/>
</dbReference>
<dbReference type="Proteomes" id="UP000035680">
    <property type="component" value="Unassembled WGS sequence"/>
</dbReference>
<sequence length="239" mass="27699">MYKPEGFKEMGNYILGQARGQIIAWFRRNEATPPRPENKDEDDKKAKALTKRMENDQLFQCNASAPKRKNTGVDTLRECLNTTKGKYAEFDKMLKEFINSKSMTPVDDYHRYRSQKTLDMRKPFVERSLSDSFLYTPPELIEEKKLTIDRKDRHVHIVVDPSLVNILKPYQRDGVKLMDKYVIGSKVENNYGCILSDEVKLGKTLQCITLMWTLLRQNPLGKATFDKAIIVCPSNLVEQ</sequence>
<reference evidence="3" key="2">
    <citation type="submission" date="2015-08" db="UniProtKB">
        <authorList>
            <consortium name="WormBaseParasite"/>
        </authorList>
    </citation>
    <scope>IDENTIFICATION</scope>
</reference>
<dbReference type="InterPro" id="IPR038718">
    <property type="entry name" value="SNF2-like_sf"/>
</dbReference>
<evidence type="ECO:0000259" key="1">
    <source>
        <dbReference type="Pfam" id="PF00176"/>
    </source>
</evidence>
<dbReference type="AlphaFoldDB" id="A0A0K0FUP0"/>
<dbReference type="InterPro" id="IPR000330">
    <property type="entry name" value="SNF2_N"/>
</dbReference>
<name>A0A0K0FUP0_STRVS</name>
<dbReference type="PANTHER" id="PTHR45629">
    <property type="entry name" value="SNF2/RAD54 FAMILY MEMBER"/>
    <property type="match status" value="1"/>
</dbReference>
<dbReference type="InterPro" id="IPR027417">
    <property type="entry name" value="P-loop_NTPase"/>
</dbReference>
<dbReference type="GO" id="GO:0015616">
    <property type="term" value="F:DNA translocase activity"/>
    <property type="evidence" value="ECO:0007669"/>
    <property type="project" value="TreeGrafter"/>
</dbReference>
<reference evidence="2" key="1">
    <citation type="submission" date="2014-07" db="EMBL/GenBank/DDBJ databases">
        <authorList>
            <person name="Martin A.A"/>
            <person name="De Silva N."/>
        </authorList>
    </citation>
    <scope>NUCLEOTIDE SEQUENCE</scope>
</reference>
<keyword evidence="2" id="KW-1185">Reference proteome</keyword>
<dbReference type="Pfam" id="PF00176">
    <property type="entry name" value="SNF2-rel_dom"/>
    <property type="match status" value="1"/>
</dbReference>